<dbReference type="SUPFAM" id="SSF52172">
    <property type="entry name" value="CheY-like"/>
    <property type="match status" value="1"/>
</dbReference>
<evidence type="ECO:0000313" key="10">
    <source>
        <dbReference type="EMBL" id="KAF7597739.1"/>
    </source>
</evidence>
<dbReference type="PROSITE" id="PS00688">
    <property type="entry name" value="SIGMA54_INTERACT_3"/>
    <property type="match status" value="1"/>
</dbReference>
<evidence type="ECO:0000259" key="8">
    <source>
        <dbReference type="PROSITE" id="PS50045"/>
    </source>
</evidence>
<dbReference type="PROSITE" id="PS50110">
    <property type="entry name" value="RESPONSE_REGULATORY"/>
    <property type="match status" value="1"/>
</dbReference>
<dbReference type="InterPro" id="IPR011006">
    <property type="entry name" value="CheY-like_superfamily"/>
</dbReference>
<evidence type="ECO:0000256" key="7">
    <source>
        <dbReference type="PROSITE-ProRule" id="PRU00169"/>
    </source>
</evidence>
<dbReference type="Proteomes" id="UP000623509">
    <property type="component" value="Unassembled WGS sequence"/>
</dbReference>
<dbReference type="InterPro" id="IPR002078">
    <property type="entry name" value="Sigma_54_int"/>
</dbReference>
<evidence type="ECO:0000256" key="4">
    <source>
        <dbReference type="ARBA" id="ARBA00023125"/>
    </source>
</evidence>
<dbReference type="FunFam" id="3.40.50.300:FF:000006">
    <property type="entry name" value="DNA-binding transcriptional regulator NtrC"/>
    <property type="match status" value="1"/>
</dbReference>
<dbReference type="OrthoDB" id="5288224at2"/>
<dbReference type="InterPro" id="IPR001789">
    <property type="entry name" value="Sig_transdc_resp-reg_receiver"/>
</dbReference>
<dbReference type="SMART" id="SM00382">
    <property type="entry name" value="AAA"/>
    <property type="match status" value="1"/>
</dbReference>
<keyword evidence="4" id="KW-0238">DNA-binding</keyword>
<dbReference type="InterPro" id="IPR009057">
    <property type="entry name" value="Homeodomain-like_sf"/>
</dbReference>
<evidence type="ECO:0000313" key="11">
    <source>
        <dbReference type="EMBL" id="PAS91335.1"/>
    </source>
</evidence>
<dbReference type="GO" id="GO:0043565">
    <property type="term" value="F:sequence-specific DNA binding"/>
    <property type="evidence" value="ECO:0007669"/>
    <property type="project" value="InterPro"/>
</dbReference>
<comment type="caution">
    <text evidence="11">The sequence shown here is derived from an EMBL/GenBank/DDBJ whole genome shotgun (WGS) entry which is preliminary data.</text>
</comment>
<accession>A0A272EMK7</accession>
<keyword evidence="2" id="KW-0067">ATP-binding</keyword>
<dbReference type="Gene3D" id="1.10.10.60">
    <property type="entry name" value="Homeodomain-like"/>
    <property type="match status" value="1"/>
</dbReference>
<dbReference type="SUPFAM" id="SSF46689">
    <property type="entry name" value="Homeodomain-like"/>
    <property type="match status" value="1"/>
</dbReference>
<evidence type="ECO:0000256" key="3">
    <source>
        <dbReference type="ARBA" id="ARBA00023015"/>
    </source>
</evidence>
<feature type="domain" description="Response regulatory" evidence="9">
    <location>
        <begin position="9"/>
        <end position="125"/>
    </location>
</feature>
<dbReference type="PANTHER" id="PTHR32071:SF119">
    <property type="entry name" value="SIGMA L-DEPENDENT TRANSCRIPTIONAL REGULATOR YPLP-RELATED"/>
    <property type="match status" value="1"/>
</dbReference>
<sequence length="458" mass="50689">MADERNKPVVLVTEDDENMRGLIAQVLKSLEVGVRIVCAESSQAALDYLERHPVAVVVTDLRMPGPDGLDVLGFARERGHGTQVVLLTGYATVESAVLALKNGAFDYLTKPFENEALRAVVERALHRHRLDRGDGATPPPAGDTGGQAFIGESAAVAGIRRLIGVAGQHDCNVLISGPSGSGKELVAQQIHRASNRAAAPFIAINCAAIPETLIESELFGYRKGAFTGADRNKPGLFEAAHGGTIFLDEISNASPSLQAKLLRVLQDRSFFAMGENRPREVDVRVVAATNRDMPALIGEGLFREDLYYRLMVMEIEIPPLKDRREDIPVLVRHFLQRFAERYERPEPPRLTEEALDALMQYAWPGNVRELENRVQRMVIMTHDAVIDTGQLPPPLQAPGARQKSALDYFTPRSLDEIEAYFIRKTLRETNGDRALSAEILGIDKSTLWRKLKRYQLEA</sequence>
<keyword evidence="1" id="KW-0547">Nucleotide-binding</keyword>
<evidence type="ECO:0000259" key="9">
    <source>
        <dbReference type="PROSITE" id="PS50110"/>
    </source>
</evidence>
<dbReference type="PRINTS" id="PR01590">
    <property type="entry name" value="HTHFIS"/>
</dbReference>
<evidence type="ECO:0000313" key="12">
    <source>
        <dbReference type="Proteomes" id="UP000216107"/>
    </source>
</evidence>
<evidence type="ECO:0000313" key="13">
    <source>
        <dbReference type="Proteomes" id="UP000623509"/>
    </source>
</evidence>
<name>A0A272EMK7_9RHOO</name>
<dbReference type="InterPro" id="IPR025943">
    <property type="entry name" value="Sigma_54_int_dom_ATP-bd_2"/>
</dbReference>
<dbReference type="GO" id="GO:0005524">
    <property type="term" value="F:ATP binding"/>
    <property type="evidence" value="ECO:0007669"/>
    <property type="project" value="UniProtKB-KW"/>
</dbReference>
<dbReference type="Pfam" id="PF25601">
    <property type="entry name" value="AAA_lid_14"/>
    <property type="match status" value="1"/>
</dbReference>
<reference evidence="11 12" key="2">
    <citation type="submission" date="2017-07" db="EMBL/GenBank/DDBJ databases">
        <title>Candidatus Dactylopiibacterium carminicum, a nitrogen-fixing symbiont of the cochineal insect Dactylopius coccus and Dactylopius opuntiae (Hemiptera: Coccoidea: Dactylopiidae).</title>
        <authorList>
            <person name="Vera A."/>
        </authorList>
    </citation>
    <scope>NUCLEOTIDE SEQUENCE [LARGE SCALE GENOMIC DNA]</scope>
    <source>
        <strain evidence="11 12">NFDCM</strain>
    </source>
</reference>
<dbReference type="EMBL" id="MDUX01000098">
    <property type="protein sequence ID" value="KAF7597739.1"/>
    <property type="molecule type" value="Genomic_DNA"/>
</dbReference>
<reference evidence="10 13" key="1">
    <citation type="submission" date="2016-08" db="EMBL/GenBank/DDBJ databases">
        <title>Candidatus Dactylopiibacterium carminicum genome sequence.</title>
        <authorList>
            <person name="Ramirez-Puebla S.T."/>
            <person name="Ormeno-Orrillo E."/>
            <person name="Vera-Ponce De Leon A."/>
            <person name="Luis L."/>
            <person name="Sanchez-Flores A."/>
            <person name="Monica R."/>
            <person name="Martinez-Romero E."/>
        </authorList>
    </citation>
    <scope>NUCLEOTIDE SEQUENCE [LARGE SCALE GENOMIC DNA]</scope>
    <source>
        <strain evidence="10">END1</strain>
    </source>
</reference>
<proteinExistence type="predicted"/>
<keyword evidence="7" id="KW-0597">Phosphoprotein</keyword>
<dbReference type="Gene3D" id="3.40.50.300">
    <property type="entry name" value="P-loop containing nucleotide triphosphate hydrolases"/>
    <property type="match status" value="1"/>
</dbReference>
<dbReference type="Pfam" id="PF02954">
    <property type="entry name" value="HTH_8"/>
    <property type="match status" value="1"/>
</dbReference>
<dbReference type="SUPFAM" id="SSF52540">
    <property type="entry name" value="P-loop containing nucleoside triphosphate hydrolases"/>
    <property type="match status" value="1"/>
</dbReference>
<dbReference type="PANTHER" id="PTHR32071">
    <property type="entry name" value="TRANSCRIPTIONAL REGULATORY PROTEIN"/>
    <property type="match status" value="1"/>
</dbReference>
<evidence type="ECO:0000256" key="1">
    <source>
        <dbReference type="ARBA" id="ARBA00022741"/>
    </source>
</evidence>
<dbReference type="InterPro" id="IPR027417">
    <property type="entry name" value="P-loop_NTPase"/>
</dbReference>
<dbReference type="Pfam" id="PF00072">
    <property type="entry name" value="Response_reg"/>
    <property type="match status" value="1"/>
</dbReference>
<dbReference type="AlphaFoldDB" id="A0A272EMK7"/>
<dbReference type="SMART" id="SM00448">
    <property type="entry name" value="REC"/>
    <property type="match status" value="1"/>
</dbReference>
<keyword evidence="5" id="KW-0010">Activator</keyword>
<feature type="domain" description="Sigma-54 factor interaction" evidence="8">
    <location>
        <begin position="149"/>
        <end position="379"/>
    </location>
</feature>
<dbReference type="PROSITE" id="PS50045">
    <property type="entry name" value="SIGMA54_INTERACT_4"/>
    <property type="match status" value="1"/>
</dbReference>
<evidence type="ECO:0000256" key="6">
    <source>
        <dbReference type="ARBA" id="ARBA00023163"/>
    </source>
</evidence>
<dbReference type="InterPro" id="IPR002197">
    <property type="entry name" value="HTH_Fis"/>
</dbReference>
<dbReference type="RefSeq" id="WP_095526021.1">
    <property type="nucleotide sequence ID" value="NZ_MDUX01000098.1"/>
</dbReference>
<dbReference type="EMBL" id="NMRN01000099">
    <property type="protein sequence ID" value="PAS91335.1"/>
    <property type="molecule type" value="Genomic_DNA"/>
</dbReference>
<dbReference type="InterPro" id="IPR025944">
    <property type="entry name" value="Sigma_54_int_dom_CS"/>
</dbReference>
<keyword evidence="13" id="KW-1185">Reference proteome</keyword>
<protein>
    <submittedName>
        <fullName evidence="11">Sigma-54-dependent Fis family transcriptional regulator</fullName>
    </submittedName>
</protein>
<feature type="modified residue" description="4-aspartylphosphate" evidence="7">
    <location>
        <position position="60"/>
    </location>
</feature>
<dbReference type="CDD" id="cd00009">
    <property type="entry name" value="AAA"/>
    <property type="match status" value="1"/>
</dbReference>
<dbReference type="InterPro" id="IPR003593">
    <property type="entry name" value="AAA+_ATPase"/>
</dbReference>
<dbReference type="GO" id="GO:0006355">
    <property type="term" value="P:regulation of DNA-templated transcription"/>
    <property type="evidence" value="ECO:0007669"/>
    <property type="project" value="InterPro"/>
</dbReference>
<keyword evidence="3" id="KW-0805">Transcription regulation</keyword>
<gene>
    <name evidence="10" type="ORF">BGI27_17150</name>
    <name evidence="11" type="ORF">CGU29_17005</name>
</gene>
<dbReference type="Pfam" id="PF00158">
    <property type="entry name" value="Sigma54_activat"/>
    <property type="match status" value="1"/>
</dbReference>
<keyword evidence="6" id="KW-0804">Transcription</keyword>
<dbReference type="InterPro" id="IPR058031">
    <property type="entry name" value="AAA_lid_NorR"/>
</dbReference>
<dbReference type="Gene3D" id="1.10.8.60">
    <property type="match status" value="1"/>
</dbReference>
<dbReference type="Proteomes" id="UP000216107">
    <property type="component" value="Unassembled WGS sequence"/>
</dbReference>
<dbReference type="PROSITE" id="PS00676">
    <property type="entry name" value="SIGMA54_INTERACT_2"/>
    <property type="match status" value="1"/>
</dbReference>
<dbReference type="Gene3D" id="3.40.50.2300">
    <property type="match status" value="1"/>
</dbReference>
<evidence type="ECO:0000256" key="2">
    <source>
        <dbReference type="ARBA" id="ARBA00022840"/>
    </source>
</evidence>
<evidence type="ECO:0000256" key="5">
    <source>
        <dbReference type="ARBA" id="ARBA00023159"/>
    </source>
</evidence>
<dbReference type="GO" id="GO:0000160">
    <property type="term" value="P:phosphorelay signal transduction system"/>
    <property type="evidence" value="ECO:0007669"/>
    <property type="project" value="InterPro"/>
</dbReference>
<dbReference type="FunFam" id="1.10.8.60:FF:000014">
    <property type="entry name" value="DNA-binding transcriptional regulator NtrC"/>
    <property type="match status" value="1"/>
</dbReference>
<organism evidence="11 12">
    <name type="scientific">Candidatus Dactylopiibacterium carminicum</name>
    <dbReference type="NCBI Taxonomy" id="857335"/>
    <lineage>
        <taxon>Bacteria</taxon>
        <taxon>Pseudomonadati</taxon>
        <taxon>Pseudomonadota</taxon>
        <taxon>Betaproteobacteria</taxon>
        <taxon>Rhodocyclales</taxon>
        <taxon>Rhodocyclaceae</taxon>
        <taxon>Candidatus Dactylopiibacterium</taxon>
    </lineage>
</organism>